<reference evidence="2" key="2">
    <citation type="journal article" date="2021" name="PeerJ">
        <title>Extensive microbial diversity within the chicken gut microbiome revealed by metagenomics and culture.</title>
        <authorList>
            <person name="Gilroy R."/>
            <person name="Ravi A."/>
            <person name="Getino M."/>
            <person name="Pursley I."/>
            <person name="Horton D.L."/>
            <person name="Alikhan N.F."/>
            <person name="Baker D."/>
            <person name="Gharbi K."/>
            <person name="Hall N."/>
            <person name="Watson M."/>
            <person name="Adriaenssens E.M."/>
            <person name="Foster-Nyarko E."/>
            <person name="Jarju S."/>
            <person name="Secka A."/>
            <person name="Antonio M."/>
            <person name="Oren A."/>
            <person name="Chaudhuri R.R."/>
            <person name="La Ragione R."/>
            <person name="Hildebrand F."/>
            <person name="Pallen M.J."/>
        </authorList>
    </citation>
    <scope>NUCLEOTIDE SEQUENCE</scope>
    <source>
        <strain evidence="2">ChiBcec16-1751</strain>
    </source>
</reference>
<evidence type="ECO:0000313" key="3">
    <source>
        <dbReference type="Proteomes" id="UP000886741"/>
    </source>
</evidence>
<dbReference type="Pfam" id="PF06970">
    <property type="entry name" value="RepA_N"/>
    <property type="match status" value="1"/>
</dbReference>
<protein>
    <submittedName>
        <fullName evidence="2">Replication initiator protein A</fullName>
    </submittedName>
</protein>
<dbReference type="Proteomes" id="UP000886741">
    <property type="component" value="Unassembled WGS sequence"/>
</dbReference>
<reference evidence="2" key="1">
    <citation type="submission" date="2020-10" db="EMBL/GenBank/DDBJ databases">
        <authorList>
            <person name="Gilroy R."/>
        </authorList>
    </citation>
    <scope>NUCLEOTIDE SEQUENCE</scope>
    <source>
        <strain evidence="2">ChiBcec16-1751</strain>
    </source>
</reference>
<feature type="domain" description="Replication initiator A N-terminal" evidence="1">
    <location>
        <begin position="24"/>
        <end position="95"/>
    </location>
</feature>
<name>A0A9D1JUJ7_9FIRM</name>
<evidence type="ECO:0000313" key="2">
    <source>
        <dbReference type="EMBL" id="HIS65319.1"/>
    </source>
</evidence>
<dbReference type="EMBL" id="DVJJ01000119">
    <property type="protein sequence ID" value="HIS65319.1"/>
    <property type="molecule type" value="Genomic_DNA"/>
</dbReference>
<dbReference type="SUPFAM" id="SSF46785">
    <property type="entry name" value="Winged helix' DNA-binding domain"/>
    <property type="match status" value="1"/>
</dbReference>
<accession>A0A9D1JUJ7</accession>
<dbReference type="InterPro" id="IPR036390">
    <property type="entry name" value="WH_DNA-bd_sf"/>
</dbReference>
<comment type="caution">
    <text evidence="2">The sequence shown here is derived from an EMBL/GenBank/DDBJ whole genome shotgun (WGS) entry which is preliminary data.</text>
</comment>
<dbReference type="AlphaFoldDB" id="A0A9D1JUJ7"/>
<gene>
    <name evidence="2" type="ORF">IAA83_08120</name>
</gene>
<proteinExistence type="predicted"/>
<organism evidence="2 3">
    <name type="scientific">Candidatus Avoscillospira avistercoris</name>
    <dbReference type="NCBI Taxonomy" id="2840707"/>
    <lineage>
        <taxon>Bacteria</taxon>
        <taxon>Bacillati</taxon>
        <taxon>Bacillota</taxon>
        <taxon>Clostridia</taxon>
        <taxon>Eubacteriales</taxon>
        <taxon>Oscillospiraceae</taxon>
        <taxon>Oscillospiraceae incertae sedis</taxon>
        <taxon>Candidatus Avoscillospira</taxon>
    </lineage>
</organism>
<evidence type="ECO:0000259" key="1">
    <source>
        <dbReference type="Pfam" id="PF06970"/>
    </source>
</evidence>
<sequence>MEAVPMKARPPYPLLTLSHRTEEQFYQMPRWLMARTDLSLDAKLVYMLLYDRFRLSQKNGWANERDEVYLVYPRQELAELLGVSKRRVIAAVQELCRQQLVWEYRESIGVPSHLYLAAVDIPVETL</sequence>
<dbReference type="InterPro" id="IPR010724">
    <property type="entry name" value="RepA_N"/>
</dbReference>